<feature type="domain" description="Aspartyl/asparaginy/proline hydroxylase" evidence="1">
    <location>
        <begin position="83"/>
        <end position="175"/>
    </location>
</feature>
<name>A0A6J5KRY4_9CAUD</name>
<proteinExistence type="predicted"/>
<dbReference type="InterPro" id="IPR007803">
    <property type="entry name" value="Asp/Arg/Pro-Hydrxlase"/>
</dbReference>
<dbReference type="InterPro" id="IPR027443">
    <property type="entry name" value="IPNS-like_sf"/>
</dbReference>
<evidence type="ECO:0000259" key="1">
    <source>
        <dbReference type="Pfam" id="PF05118"/>
    </source>
</evidence>
<accession>A0A6J5KRY4</accession>
<dbReference type="SUPFAM" id="SSF51197">
    <property type="entry name" value="Clavaminate synthase-like"/>
    <property type="match status" value="1"/>
</dbReference>
<gene>
    <name evidence="2" type="ORF">UFOVP58_80</name>
</gene>
<dbReference type="Pfam" id="PF05118">
    <property type="entry name" value="Asp_Arg_Hydrox"/>
    <property type="match status" value="1"/>
</dbReference>
<organism evidence="2">
    <name type="scientific">uncultured Caudovirales phage</name>
    <dbReference type="NCBI Taxonomy" id="2100421"/>
    <lineage>
        <taxon>Viruses</taxon>
        <taxon>Duplodnaviria</taxon>
        <taxon>Heunggongvirae</taxon>
        <taxon>Uroviricota</taxon>
        <taxon>Caudoviricetes</taxon>
        <taxon>Peduoviridae</taxon>
        <taxon>Maltschvirus</taxon>
        <taxon>Maltschvirus maltsch</taxon>
    </lineage>
</organism>
<dbReference type="EMBL" id="LR796186">
    <property type="protein sequence ID" value="CAB4125198.1"/>
    <property type="molecule type" value="Genomic_DNA"/>
</dbReference>
<protein>
    <submittedName>
        <fullName evidence="2">Aspartyl/asparaginy/proline hydroxylase</fullName>
    </submittedName>
</protein>
<dbReference type="Gene3D" id="2.60.120.330">
    <property type="entry name" value="B-lactam Antibiotic, Isopenicillin N Synthase, Chain"/>
    <property type="match status" value="1"/>
</dbReference>
<evidence type="ECO:0000313" key="2">
    <source>
        <dbReference type="EMBL" id="CAB4125198.1"/>
    </source>
</evidence>
<sequence>MNNIKVIKTGIDISKIVAQLKQYPEDWASQRKIEGAESLLDRGYDDIPVGVLQLIVGGVNKAEDFVGDTEICIETAAIKHHTEVIRFVRRHFKKVYRCGFLSIPVGGIVGRHVDEGTYYLTKDRYHLAIQGQYEYFVGDESIIVNPGDLIWFNNKLSHGTVNLGNGTRVTFVFDVPMSKK</sequence>
<reference evidence="2" key="1">
    <citation type="submission" date="2020-04" db="EMBL/GenBank/DDBJ databases">
        <authorList>
            <person name="Chiriac C."/>
            <person name="Salcher M."/>
            <person name="Ghai R."/>
            <person name="Kavagutti S V."/>
        </authorList>
    </citation>
    <scope>NUCLEOTIDE SEQUENCE</scope>
</reference>